<comment type="similarity">
    <text evidence="2 5">Belongs to the cyclophilin-type PPIase family.</text>
</comment>
<dbReference type="InterPro" id="IPR020892">
    <property type="entry name" value="Cyclophilin-type_PPIase_CS"/>
</dbReference>
<protein>
    <recommendedName>
        <fullName evidence="5">Peptidyl-prolyl cis-trans isomerase</fullName>
        <shortName evidence="5">PPIase</shortName>
        <ecNumber evidence="5">5.2.1.8</ecNumber>
    </recommendedName>
</protein>
<evidence type="ECO:0000259" key="6">
    <source>
        <dbReference type="PROSITE" id="PS50072"/>
    </source>
</evidence>
<keyword evidence="3 5" id="KW-0697">Rotamase</keyword>
<feature type="domain" description="PPIase cyclophilin-type" evidence="6">
    <location>
        <begin position="10"/>
        <end position="163"/>
    </location>
</feature>
<keyword evidence="8" id="KW-1185">Reference proteome</keyword>
<dbReference type="InterPro" id="IPR044665">
    <property type="entry name" value="E_coli_cyclophilin_A-like"/>
</dbReference>
<dbReference type="Proteomes" id="UP001204445">
    <property type="component" value="Unassembled WGS sequence"/>
</dbReference>
<name>A0AAE3L124_9GAMM</name>
<evidence type="ECO:0000256" key="4">
    <source>
        <dbReference type="ARBA" id="ARBA00023235"/>
    </source>
</evidence>
<keyword evidence="4 5" id="KW-0413">Isomerase</keyword>
<gene>
    <name evidence="7" type="ORF">J2T55_000988</name>
</gene>
<dbReference type="InterPro" id="IPR029000">
    <property type="entry name" value="Cyclophilin-like_dom_sf"/>
</dbReference>
<proteinExistence type="inferred from homology"/>
<dbReference type="SUPFAM" id="SSF50891">
    <property type="entry name" value="Cyclophilin-like"/>
    <property type="match status" value="1"/>
</dbReference>
<evidence type="ECO:0000313" key="7">
    <source>
        <dbReference type="EMBL" id="MCS3902980.1"/>
    </source>
</evidence>
<reference evidence="7" key="1">
    <citation type="submission" date="2022-08" db="EMBL/GenBank/DDBJ databases">
        <title>Genomic Encyclopedia of Type Strains, Phase III (KMG-III): the genomes of soil and plant-associated and newly described type strains.</title>
        <authorList>
            <person name="Whitman W."/>
        </authorList>
    </citation>
    <scope>NUCLEOTIDE SEQUENCE</scope>
    <source>
        <strain evidence="7">HMT 1</strain>
    </source>
</reference>
<dbReference type="AlphaFoldDB" id="A0AAE3L124"/>
<dbReference type="PROSITE" id="PS50072">
    <property type="entry name" value="CSA_PPIASE_2"/>
    <property type="match status" value="1"/>
</dbReference>
<evidence type="ECO:0000256" key="2">
    <source>
        <dbReference type="ARBA" id="ARBA00007365"/>
    </source>
</evidence>
<dbReference type="GO" id="GO:0003755">
    <property type="term" value="F:peptidyl-prolyl cis-trans isomerase activity"/>
    <property type="evidence" value="ECO:0007669"/>
    <property type="project" value="UniProtKB-UniRule"/>
</dbReference>
<dbReference type="RefSeq" id="WP_259054585.1">
    <property type="nucleotide sequence ID" value="NZ_JANUCT010000005.1"/>
</dbReference>
<dbReference type="EC" id="5.2.1.8" evidence="5"/>
<evidence type="ECO:0000313" key="8">
    <source>
        <dbReference type="Proteomes" id="UP001204445"/>
    </source>
</evidence>
<dbReference type="PROSITE" id="PS00170">
    <property type="entry name" value="CSA_PPIASE_1"/>
    <property type="match status" value="1"/>
</dbReference>
<evidence type="ECO:0000256" key="3">
    <source>
        <dbReference type="ARBA" id="ARBA00023110"/>
    </source>
</evidence>
<evidence type="ECO:0000256" key="5">
    <source>
        <dbReference type="RuleBase" id="RU363019"/>
    </source>
</evidence>
<comment type="caution">
    <text evidence="7">The sequence shown here is derived from an EMBL/GenBank/DDBJ whole genome shotgun (WGS) entry which is preliminary data.</text>
</comment>
<dbReference type="EMBL" id="JANUCT010000005">
    <property type="protein sequence ID" value="MCS3902980.1"/>
    <property type="molecule type" value="Genomic_DNA"/>
</dbReference>
<dbReference type="Gene3D" id="2.40.100.10">
    <property type="entry name" value="Cyclophilin-like"/>
    <property type="match status" value="1"/>
</dbReference>
<dbReference type="GO" id="GO:0006457">
    <property type="term" value="P:protein folding"/>
    <property type="evidence" value="ECO:0007669"/>
    <property type="project" value="InterPro"/>
</dbReference>
<organism evidence="7 8">
    <name type="scientific">Methylohalomonas lacus</name>
    <dbReference type="NCBI Taxonomy" id="398773"/>
    <lineage>
        <taxon>Bacteria</taxon>
        <taxon>Pseudomonadati</taxon>
        <taxon>Pseudomonadota</taxon>
        <taxon>Gammaproteobacteria</taxon>
        <taxon>Methylohalomonadales</taxon>
        <taxon>Methylohalomonadaceae</taxon>
        <taxon>Methylohalomonas</taxon>
    </lineage>
</organism>
<dbReference type="Pfam" id="PF00160">
    <property type="entry name" value="Pro_isomerase"/>
    <property type="match status" value="1"/>
</dbReference>
<sequence length="166" mass="18135">MQVKLTTSRGDIVINLHDEQAPQTVANFLDHVRSGHYDGTIFHRVIKGFMIQTGGMDADMRSRPGGGPIRNEANNGLNNLTGQVSMARTSDPHSASAQFFINTNDNLFLDFKAETADGWGYCVFGEVSAGMDVVRDIESTKTTRKGGHADVPVEPIEIRQAEILDS</sequence>
<dbReference type="PRINTS" id="PR00153">
    <property type="entry name" value="CSAPPISMRASE"/>
</dbReference>
<comment type="function">
    <text evidence="1 5">PPIases accelerate the folding of proteins. It catalyzes the cis-trans isomerization of proline imidic peptide bonds in oligopeptides.</text>
</comment>
<dbReference type="InterPro" id="IPR024936">
    <property type="entry name" value="Cyclophilin-type_PPIase"/>
</dbReference>
<evidence type="ECO:0000256" key="1">
    <source>
        <dbReference type="ARBA" id="ARBA00002388"/>
    </source>
</evidence>
<dbReference type="PANTHER" id="PTHR43246">
    <property type="entry name" value="PEPTIDYL-PROLYL CIS-TRANS ISOMERASE CYP38, CHLOROPLASTIC"/>
    <property type="match status" value="1"/>
</dbReference>
<dbReference type="PIRSF" id="PIRSF001467">
    <property type="entry name" value="Peptidylpro_ismrse"/>
    <property type="match status" value="1"/>
</dbReference>
<accession>A0AAE3L124</accession>
<comment type="catalytic activity">
    <reaction evidence="5">
        <text>[protein]-peptidylproline (omega=180) = [protein]-peptidylproline (omega=0)</text>
        <dbReference type="Rhea" id="RHEA:16237"/>
        <dbReference type="Rhea" id="RHEA-COMP:10747"/>
        <dbReference type="Rhea" id="RHEA-COMP:10748"/>
        <dbReference type="ChEBI" id="CHEBI:83833"/>
        <dbReference type="ChEBI" id="CHEBI:83834"/>
        <dbReference type="EC" id="5.2.1.8"/>
    </reaction>
</comment>
<dbReference type="InterPro" id="IPR002130">
    <property type="entry name" value="Cyclophilin-type_PPIase_dom"/>
</dbReference>